<dbReference type="RefSeq" id="WP_015322815.1">
    <property type="nucleotide sequence ID" value="NC_019974.1"/>
</dbReference>
<accession>L0K311</accession>
<dbReference type="HOGENOM" id="CLU_1901909_0_0_2"/>
<name>L0K311_9EURY</name>
<dbReference type="Proteomes" id="UP000010878">
    <property type="component" value="Chromosome"/>
</dbReference>
<feature type="transmembrane region" description="Helical" evidence="1">
    <location>
        <begin position="104"/>
        <end position="123"/>
    </location>
</feature>
<keyword evidence="1" id="KW-0812">Transmembrane</keyword>
<reference evidence="2 3" key="1">
    <citation type="submission" date="2012-11" db="EMBL/GenBank/DDBJ databases">
        <title>FINISHED of Natronococcus occultus SP4, DSM 3396.</title>
        <authorList>
            <consortium name="DOE Joint Genome Institute"/>
            <person name="Eisen J."/>
            <person name="Huntemann M."/>
            <person name="Wei C.-L."/>
            <person name="Han J."/>
            <person name="Detter J.C."/>
            <person name="Han C."/>
            <person name="Tapia R."/>
            <person name="Chen A."/>
            <person name="Kyrpides N."/>
            <person name="Mavromatis K."/>
            <person name="Markowitz V."/>
            <person name="Szeto E."/>
            <person name="Ivanova N."/>
            <person name="Mikhailova N."/>
            <person name="Ovchinnikova G."/>
            <person name="Pagani I."/>
            <person name="Pati A."/>
            <person name="Goodwin L."/>
            <person name="Nordberg H.P."/>
            <person name="Cantor M.N."/>
            <person name="Hua S.X."/>
            <person name="Woyke T."/>
            <person name="Eisen J."/>
            <person name="Klenk H.-P."/>
            <person name="Klenk H.-P."/>
        </authorList>
    </citation>
    <scope>NUCLEOTIDE SEQUENCE [LARGE SCALE GENOMIC DNA]</scope>
    <source>
        <strain evidence="2 3">SP4</strain>
    </source>
</reference>
<feature type="transmembrane region" description="Helical" evidence="1">
    <location>
        <begin position="41"/>
        <end position="58"/>
    </location>
</feature>
<dbReference type="AlphaFoldDB" id="L0K311"/>
<dbReference type="GeneID" id="14402432"/>
<dbReference type="eggNOG" id="arCOG10815">
    <property type="taxonomic scope" value="Archaea"/>
</dbReference>
<organism evidence="2 3">
    <name type="scientific">Natronococcus occultus SP4</name>
    <dbReference type="NCBI Taxonomy" id="694430"/>
    <lineage>
        <taxon>Archaea</taxon>
        <taxon>Methanobacteriati</taxon>
        <taxon>Methanobacteriota</taxon>
        <taxon>Stenosarchaea group</taxon>
        <taxon>Halobacteria</taxon>
        <taxon>Halobacteriales</taxon>
        <taxon>Natrialbaceae</taxon>
        <taxon>Natronococcus</taxon>
    </lineage>
</organism>
<proteinExistence type="predicted"/>
<keyword evidence="1" id="KW-1133">Transmembrane helix</keyword>
<dbReference type="OrthoDB" id="202653at2157"/>
<evidence type="ECO:0000313" key="3">
    <source>
        <dbReference type="Proteomes" id="UP000010878"/>
    </source>
</evidence>
<evidence type="ECO:0000313" key="2">
    <source>
        <dbReference type="EMBL" id="AGB39381.1"/>
    </source>
</evidence>
<feature type="transmembrane region" description="Helical" evidence="1">
    <location>
        <begin position="78"/>
        <end position="98"/>
    </location>
</feature>
<evidence type="ECO:0000256" key="1">
    <source>
        <dbReference type="SAM" id="Phobius"/>
    </source>
</evidence>
<sequence length="136" mass="14103">MTARSDSSALLLLAGSLLAVALVYGVLVPSDVLGGDGSQAVLYVVVGWVPFTLVFYALGRGFSSPEALPSMRSADAGLALVLVLLLLSLGLEAWGISPEQLPEAYVLQAIGIFVGLALFGWGIGRRSRAIGQRADS</sequence>
<keyword evidence="1" id="KW-0472">Membrane</keyword>
<gene>
    <name evidence="2" type="ORF">Natoc_3665</name>
</gene>
<protein>
    <submittedName>
        <fullName evidence="2">Uncharacterized protein</fullName>
    </submittedName>
</protein>
<keyword evidence="3" id="KW-1185">Reference proteome</keyword>
<dbReference type="EMBL" id="CP003929">
    <property type="protein sequence ID" value="AGB39381.1"/>
    <property type="molecule type" value="Genomic_DNA"/>
</dbReference>
<dbReference type="KEGG" id="nou:Natoc_3665"/>